<evidence type="ECO:0000256" key="3">
    <source>
        <dbReference type="ARBA" id="ARBA00022692"/>
    </source>
</evidence>
<dbReference type="InterPro" id="IPR035906">
    <property type="entry name" value="MetI-like_sf"/>
</dbReference>
<feature type="transmembrane region" description="Helical" evidence="6">
    <location>
        <begin position="144"/>
        <end position="166"/>
    </location>
</feature>
<dbReference type="GO" id="GO:0055085">
    <property type="term" value="P:transmembrane transport"/>
    <property type="evidence" value="ECO:0007669"/>
    <property type="project" value="InterPro"/>
</dbReference>
<dbReference type="EMBL" id="CP036172">
    <property type="protein sequence ID" value="QSZ68165.1"/>
    <property type="molecule type" value="Genomic_DNA"/>
</dbReference>
<dbReference type="PANTHER" id="PTHR30177:SF4">
    <property type="entry name" value="OSMOPROTECTANT IMPORT PERMEASE PROTEIN OSMW"/>
    <property type="match status" value="1"/>
</dbReference>
<dbReference type="Gene3D" id="1.10.3720.10">
    <property type="entry name" value="MetI-like"/>
    <property type="match status" value="1"/>
</dbReference>
<comment type="subcellular location">
    <subcellularLocation>
        <location evidence="6">Cell membrane</location>
        <topology evidence="6">Multi-pass membrane protein</topology>
    </subcellularLocation>
    <subcellularLocation>
        <location evidence="1">Membrane</location>
        <topology evidence="1">Multi-pass membrane protein</topology>
    </subcellularLocation>
</comment>
<gene>
    <name evidence="8" type="ORF">RJ40_12010</name>
</gene>
<keyword evidence="2 6" id="KW-0813">Transport</keyword>
<dbReference type="PROSITE" id="PS50928">
    <property type="entry name" value="ABC_TM1"/>
    <property type="match status" value="1"/>
</dbReference>
<comment type="similarity">
    <text evidence="6">Belongs to the binding-protein-dependent transport system permease family.</text>
</comment>
<dbReference type="InterPro" id="IPR000515">
    <property type="entry name" value="MetI-like"/>
</dbReference>
<evidence type="ECO:0000256" key="1">
    <source>
        <dbReference type="ARBA" id="ARBA00004141"/>
    </source>
</evidence>
<dbReference type="GO" id="GO:0005886">
    <property type="term" value="C:plasma membrane"/>
    <property type="evidence" value="ECO:0007669"/>
    <property type="project" value="UniProtKB-SubCell"/>
</dbReference>
<evidence type="ECO:0000256" key="4">
    <source>
        <dbReference type="ARBA" id="ARBA00022989"/>
    </source>
</evidence>
<accession>A0A8A3S7Q4</accession>
<dbReference type="GeneID" id="76425104"/>
<name>A0A8A3S7Q4_9EURY</name>
<feature type="transmembrane region" description="Helical" evidence="6">
    <location>
        <begin position="23"/>
        <end position="46"/>
    </location>
</feature>
<sequence length="212" mass="22322">MTDGGMLELWQDYNLTARTVEHLAMFSVALLLSMIIGFAVGVLLFRKRKYAGVSFAALNTVETFPDLALLAILIPLLGIGAVPTVFACVLYSILPIARNTYTGLTSVSAGHVGAAESIGLTEREVLLHIRVPLALPMLAGGVRIAVVFTMGIVTLGGLVGAGGLGVPLQTGIFNNIPALILLSGAWVGLLAVLFDGVAAAIEHRLNRRYGVW</sequence>
<proteinExistence type="inferred from homology"/>
<dbReference type="SUPFAM" id="SSF161098">
    <property type="entry name" value="MetI-like"/>
    <property type="match status" value="1"/>
</dbReference>
<dbReference type="KEGG" id="maqe:RJ40_12010"/>
<evidence type="ECO:0000313" key="8">
    <source>
        <dbReference type="EMBL" id="QSZ68165.1"/>
    </source>
</evidence>
<evidence type="ECO:0000313" key="9">
    <source>
        <dbReference type="Proteomes" id="UP001042704"/>
    </source>
</evidence>
<keyword evidence="9" id="KW-1185">Reference proteome</keyword>
<protein>
    <submittedName>
        <fullName evidence="8">ABC transporter permease</fullName>
    </submittedName>
</protein>
<evidence type="ECO:0000256" key="2">
    <source>
        <dbReference type="ARBA" id="ARBA00022448"/>
    </source>
</evidence>
<evidence type="ECO:0000256" key="6">
    <source>
        <dbReference type="RuleBase" id="RU363032"/>
    </source>
</evidence>
<feature type="domain" description="ABC transmembrane type-1" evidence="7">
    <location>
        <begin position="19"/>
        <end position="198"/>
    </location>
</feature>
<dbReference type="Pfam" id="PF00528">
    <property type="entry name" value="BPD_transp_1"/>
    <property type="match status" value="1"/>
</dbReference>
<feature type="transmembrane region" description="Helical" evidence="6">
    <location>
        <begin position="178"/>
        <end position="201"/>
    </location>
</feature>
<keyword evidence="4 6" id="KW-1133">Transmembrane helix</keyword>
<dbReference type="AlphaFoldDB" id="A0A8A3S7Q4"/>
<dbReference type="Proteomes" id="UP001042704">
    <property type="component" value="Chromosome"/>
</dbReference>
<dbReference type="RefSeq" id="WP_265581110.1">
    <property type="nucleotide sequence ID" value="NZ_CP036172.1"/>
</dbReference>
<evidence type="ECO:0000256" key="5">
    <source>
        <dbReference type="ARBA" id="ARBA00023136"/>
    </source>
</evidence>
<reference evidence="8" key="1">
    <citation type="journal article" date="2001" name="Int. J. Syst. Evol. Microbiol.">
        <title>Methanofollis aquaemaris sp. nov., a methanogen isolated from an aquaculture fish pond.</title>
        <authorList>
            <person name="Lai M.C."/>
            <person name="Chen S.C."/>
        </authorList>
    </citation>
    <scope>NUCLEOTIDE SEQUENCE</scope>
    <source>
        <strain evidence="8">N2F9704</strain>
    </source>
</reference>
<feature type="transmembrane region" description="Helical" evidence="6">
    <location>
        <begin position="67"/>
        <end position="94"/>
    </location>
</feature>
<dbReference type="CDD" id="cd06261">
    <property type="entry name" value="TM_PBP2"/>
    <property type="match status" value="1"/>
</dbReference>
<dbReference type="PANTHER" id="PTHR30177">
    <property type="entry name" value="GLYCINE BETAINE/L-PROLINE TRANSPORT SYSTEM PERMEASE PROTEIN PROW"/>
    <property type="match status" value="1"/>
</dbReference>
<keyword evidence="3 6" id="KW-0812">Transmembrane</keyword>
<keyword evidence="5 6" id="KW-0472">Membrane</keyword>
<dbReference type="GO" id="GO:0031460">
    <property type="term" value="P:glycine betaine transport"/>
    <property type="evidence" value="ECO:0007669"/>
    <property type="project" value="TreeGrafter"/>
</dbReference>
<evidence type="ECO:0000259" key="7">
    <source>
        <dbReference type="PROSITE" id="PS50928"/>
    </source>
</evidence>
<reference evidence="8" key="2">
    <citation type="submission" date="2019-02" db="EMBL/GenBank/DDBJ databases">
        <authorList>
            <person name="Chen S.-C."/>
            <person name="Chien H.-H."/>
            <person name="Lai M.-C."/>
        </authorList>
    </citation>
    <scope>NUCLEOTIDE SEQUENCE</scope>
    <source>
        <strain evidence="8">N2F9704</strain>
    </source>
</reference>
<organism evidence="8 9">
    <name type="scientific">Methanofollis aquaemaris</name>
    <dbReference type="NCBI Taxonomy" id="126734"/>
    <lineage>
        <taxon>Archaea</taxon>
        <taxon>Methanobacteriati</taxon>
        <taxon>Methanobacteriota</taxon>
        <taxon>Stenosarchaea group</taxon>
        <taxon>Methanomicrobia</taxon>
        <taxon>Methanomicrobiales</taxon>
        <taxon>Methanomicrobiaceae</taxon>
        <taxon>Methanofollis</taxon>
    </lineage>
</organism>
<dbReference type="InterPro" id="IPR051204">
    <property type="entry name" value="ABC_transp_perm/SBD"/>
</dbReference>